<reference evidence="3" key="1">
    <citation type="journal article" date="2023" name="Proc. Natl. Acad. Sci. U.S.A.">
        <title>Genomic and structural basis for evolution of tropane alkaloid biosynthesis.</title>
        <authorList>
            <person name="Wanga Y.-J."/>
            <person name="Taina T."/>
            <person name="Yua J.-Y."/>
            <person name="Lia J."/>
            <person name="Xua B."/>
            <person name="Chenc J."/>
            <person name="D'Auriad J.C."/>
            <person name="Huanga J.-P."/>
            <person name="Huanga S.-X."/>
        </authorList>
    </citation>
    <scope>NUCLEOTIDE SEQUENCE [LARGE SCALE GENOMIC DNA]</scope>
    <source>
        <strain evidence="3">cv. KIB-2019</strain>
    </source>
</reference>
<feature type="region of interest" description="Disordered" evidence="1">
    <location>
        <begin position="1"/>
        <end position="20"/>
    </location>
</feature>
<evidence type="ECO:0000313" key="2">
    <source>
        <dbReference type="EMBL" id="KAJ8554541.1"/>
    </source>
</evidence>
<dbReference type="Proteomes" id="UP001152561">
    <property type="component" value="Unassembled WGS sequence"/>
</dbReference>
<dbReference type="EMBL" id="JAJAGQ010000009">
    <property type="protein sequence ID" value="KAJ8554541.1"/>
    <property type="molecule type" value="Genomic_DNA"/>
</dbReference>
<keyword evidence="3" id="KW-1185">Reference proteome</keyword>
<sequence>MPKPKLFPSDSIETQTNDLKSEPVTTLLCCALICSFLISRYPVESIREGRIDTKTEPAYTPPARGDMAEKISPKSSVQDHVR</sequence>
<feature type="compositionally biased region" description="Basic and acidic residues" evidence="1">
    <location>
        <begin position="66"/>
        <end position="82"/>
    </location>
</feature>
<protein>
    <submittedName>
        <fullName evidence="2">Uncharacterized protein</fullName>
    </submittedName>
</protein>
<proteinExistence type="predicted"/>
<organism evidence="2 3">
    <name type="scientific">Anisodus acutangulus</name>
    <dbReference type="NCBI Taxonomy" id="402998"/>
    <lineage>
        <taxon>Eukaryota</taxon>
        <taxon>Viridiplantae</taxon>
        <taxon>Streptophyta</taxon>
        <taxon>Embryophyta</taxon>
        <taxon>Tracheophyta</taxon>
        <taxon>Spermatophyta</taxon>
        <taxon>Magnoliopsida</taxon>
        <taxon>eudicotyledons</taxon>
        <taxon>Gunneridae</taxon>
        <taxon>Pentapetalae</taxon>
        <taxon>asterids</taxon>
        <taxon>lamiids</taxon>
        <taxon>Solanales</taxon>
        <taxon>Solanaceae</taxon>
        <taxon>Solanoideae</taxon>
        <taxon>Hyoscyameae</taxon>
        <taxon>Anisodus</taxon>
    </lineage>
</organism>
<name>A0A9Q1RDN3_9SOLA</name>
<dbReference type="AlphaFoldDB" id="A0A9Q1RDN3"/>
<accession>A0A9Q1RDN3</accession>
<feature type="region of interest" description="Disordered" evidence="1">
    <location>
        <begin position="52"/>
        <end position="82"/>
    </location>
</feature>
<evidence type="ECO:0000313" key="3">
    <source>
        <dbReference type="Proteomes" id="UP001152561"/>
    </source>
</evidence>
<gene>
    <name evidence="2" type="ORF">K7X08_025219</name>
</gene>
<evidence type="ECO:0000256" key="1">
    <source>
        <dbReference type="SAM" id="MobiDB-lite"/>
    </source>
</evidence>
<comment type="caution">
    <text evidence="2">The sequence shown here is derived from an EMBL/GenBank/DDBJ whole genome shotgun (WGS) entry which is preliminary data.</text>
</comment>